<evidence type="ECO:0000313" key="2">
    <source>
        <dbReference type="EMBL" id="KAD3640458.1"/>
    </source>
</evidence>
<reference evidence="2 3" key="1">
    <citation type="submission" date="2019-05" db="EMBL/GenBank/DDBJ databases">
        <title>Mikania micrantha, genome provides insights into the molecular mechanism of rapid growth.</title>
        <authorList>
            <person name="Liu B."/>
        </authorList>
    </citation>
    <scope>NUCLEOTIDE SEQUENCE [LARGE SCALE GENOMIC DNA]</scope>
    <source>
        <strain evidence="2">NLD-2019</strain>
        <tissue evidence="2">Leaf</tissue>
    </source>
</reference>
<dbReference type="Proteomes" id="UP000326396">
    <property type="component" value="Linkage Group LG5"/>
</dbReference>
<name>A0A5N6MK36_9ASTR</name>
<organism evidence="2 3">
    <name type="scientific">Mikania micrantha</name>
    <name type="common">bitter vine</name>
    <dbReference type="NCBI Taxonomy" id="192012"/>
    <lineage>
        <taxon>Eukaryota</taxon>
        <taxon>Viridiplantae</taxon>
        <taxon>Streptophyta</taxon>
        <taxon>Embryophyta</taxon>
        <taxon>Tracheophyta</taxon>
        <taxon>Spermatophyta</taxon>
        <taxon>Magnoliopsida</taxon>
        <taxon>eudicotyledons</taxon>
        <taxon>Gunneridae</taxon>
        <taxon>Pentapetalae</taxon>
        <taxon>asterids</taxon>
        <taxon>campanulids</taxon>
        <taxon>Asterales</taxon>
        <taxon>Asteraceae</taxon>
        <taxon>Asteroideae</taxon>
        <taxon>Heliantheae alliance</taxon>
        <taxon>Eupatorieae</taxon>
        <taxon>Mikania</taxon>
    </lineage>
</organism>
<gene>
    <name evidence="2" type="ORF">E3N88_29681</name>
</gene>
<proteinExistence type="predicted"/>
<keyword evidence="1" id="KW-0175">Coiled coil</keyword>
<protein>
    <submittedName>
        <fullName evidence="2">Uncharacterized protein</fullName>
    </submittedName>
</protein>
<evidence type="ECO:0000313" key="3">
    <source>
        <dbReference type="Proteomes" id="UP000326396"/>
    </source>
</evidence>
<evidence type="ECO:0000256" key="1">
    <source>
        <dbReference type="SAM" id="Coils"/>
    </source>
</evidence>
<comment type="caution">
    <text evidence="2">The sequence shown here is derived from an EMBL/GenBank/DDBJ whole genome shotgun (WGS) entry which is preliminary data.</text>
</comment>
<dbReference type="AlphaFoldDB" id="A0A5N6MK36"/>
<feature type="coiled-coil region" evidence="1">
    <location>
        <begin position="289"/>
        <end position="316"/>
    </location>
</feature>
<accession>A0A5N6MK36</accession>
<dbReference type="OrthoDB" id="1931687at2759"/>
<keyword evidence="3" id="KW-1185">Reference proteome</keyword>
<dbReference type="EMBL" id="SZYD01000015">
    <property type="protein sequence ID" value="KAD3640458.1"/>
    <property type="molecule type" value="Genomic_DNA"/>
</dbReference>
<sequence>MTTISKHDTENGTLNKPPMFTPDDYDTWKMYEGSEDVKENKKDMLKQKFENVCQENNEKMASQYLRTENLRTLKPGELFGILSAYQMEIDAQEPKSTSVPSSSAALYAPIHNPPFQNYHPIYHSNSTPIITFPETPTLSISHLNPFASSTPLLTSSQGAFMAEETNYFHLYQEDLDGISADDLEEMDINYQMTMISYRAKKFYQRTGRQFRKHNMKTGANIAEQHDFSDWNVQAEEASTSNNALMANDSTSTFKVTNDMCTPECLEKLNAYKRFNAQVCDELESIQVVKANFFEAKRNYKEKIEELEKTISSLKHEDTNKQYLTALTVNPVVYESHHQQFWGSCSVVDSQTGRRLSATIDTHPISISVETVCRHLNLNDVAGSVSFTRDEWIA</sequence>